<accession>K6UZY4</accession>
<dbReference type="OrthoDB" id="46564at2759"/>
<organism evidence="1 2">
    <name type="scientific">Plasmodium cynomolgi (strain B)</name>
    <dbReference type="NCBI Taxonomy" id="1120755"/>
    <lineage>
        <taxon>Eukaryota</taxon>
        <taxon>Sar</taxon>
        <taxon>Alveolata</taxon>
        <taxon>Apicomplexa</taxon>
        <taxon>Aconoidasida</taxon>
        <taxon>Haemosporida</taxon>
        <taxon>Plasmodiidae</taxon>
        <taxon>Plasmodium</taxon>
        <taxon>Plasmodium (Plasmodium)</taxon>
    </lineage>
</organism>
<protein>
    <submittedName>
        <fullName evidence="1">Uncharacterized protein</fullName>
    </submittedName>
</protein>
<dbReference type="AlphaFoldDB" id="K6UZY4"/>
<dbReference type="EMBL" id="DF157329">
    <property type="protein sequence ID" value="GAB69559.1"/>
    <property type="molecule type" value="Genomic_DNA"/>
</dbReference>
<sequence length="143" mass="16517">MIRFLLYECAIGHNKLKASGNSALISTIQNKHGESVKEVLLFDYFLYSKEYTTMERNKNELYEHMRKYFLQISPVKHGYQLSAHVKNKMNWMNFFGNIFSDDHDGNLGNGDSRQDVGGATLNGQGETWESKFDCTRKPTKSTY</sequence>
<gene>
    <name evidence="1" type="ORF">PCYB_003080</name>
</gene>
<keyword evidence="2" id="KW-1185">Reference proteome</keyword>
<dbReference type="KEGG" id="pcy:PCYB_003080"/>
<dbReference type="VEuPathDB" id="PlasmoDB:PCYB_003080"/>
<evidence type="ECO:0000313" key="1">
    <source>
        <dbReference type="EMBL" id="GAB69559.1"/>
    </source>
</evidence>
<dbReference type="PhylomeDB" id="K6UZY4"/>
<evidence type="ECO:0000313" key="2">
    <source>
        <dbReference type="Proteomes" id="UP000006319"/>
    </source>
</evidence>
<dbReference type="RefSeq" id="XP_004227777.1">
    <property type="nucleotide sequence ID" value="XM_004227729.1"/>
</dbReference>
<reference evidence="1 2" key="1">
    <citation type="journal article" date="2012" name="Nat. Genet.">
        <title>Plasmodium cynomolgi genome sequences provide insight into Plasmodium vivax and the monkey malaria clade.</title>
        <authorList>
            <person name="Tachibana S."/>
            <person name="Sullivan S.A."/>
            <person name="Kawai S."/>
            <person name="Nakamura S."/>
            <person name="Kim H.R."/>
            <person name="Goto N."/>
            <person name="Arisue N."/>
            <person name="Palacpac N.M.Q."/>
            <person name="Honma H."/>
            <person name="Yagi M."/>
            <person name="Tougan T."/>
            <person name="Katakai Y."/>
            <person name="Kaneko O."/>
            <person name="Mita T."/>
            <person name="Kita K."/>
            <person name="Yasutomi Y."/>
            <person name="Sutton P.L."/>
            <person name="Shakhbatyan R."/>
            <person name="Horii T."/>
            <person name="Yasunaga T."/>
            <person name="Barnwell J.W."/>
            <person name="Escalante A.A."/>
            <person name="Carlton J.M."/>
            <person name="Tanabe K."/>
        </authorList>
    </citation>
    <scope>NUCLEOTIDE SEQUENCE [LARGE SCALE GENOMIC DNA]</scope>
    <source>
        <strain evidence="1 2">B</strain>
    </source>
</reference>
<proteinExistence type="predicted"/>
<name>K6UZY4_PLACD</name>
<dbReference type="Proteomes" id="UP000006319">
    <property type="component" value="Unassembled WGS sequence"/>
</dbReference>
<dbReference type="GeneID" id="14696101"/>